<feature type="transmembrane region" description="Helical" evidence="1">
    <location>
        <begin position="57"/>
        <end position="76"/>
    </location>
</feature>
<evidence type="ECO:0000313" key="4">
    <source>
        <dbReference type="Proteomes" id="UP000754710"/>
    </source>
</evidence>
<keyword evidence="4" id="KW-1185">Reference proteome</keyword>
<dbReference type="PANTHER" id="PTHR37938">
    <property type="entry name" value="BLL0215 PROTEIN"/>
    <property type="match status" value="1"/>
</dbReference>
<feature type="domain" description="YdbS-like PH" evidence="2">
    <location>
        <begin position="78"/>
        <end position="151"/>
    </location>
</feature>
<sequence length="167" mass="18470">MGFPADELGGGERVIREMHEHWKHLLVPGLICLAALVGLVVVLAVTPESGFLAWLDVAAWVAFAGVVAVFGIWPFIRWQRRTYTITDQRIATRKGVLRRTGRDIPLSRVNDVAFEQGLLDRVARAGTLRVSAASEEGTVVMRDIPQIHEVTTLLHSLVREARGEARA</sequence>
<keyword evidence="1" id="KW-1133">Transmembrane helix</keyword>
<dbReference type="EMBL" id="JAIEZQ010000002">
    <property type="protein sequence ID" value="MBY9074851.1"/>
    <property type="molecule type" value="Genomic_DNA"/>
</dbReference>
<reference evidence="3 4" key="1">
    <citation type="submission" date="2021-08" db="EMBL/GenBank/DDBJ databases">
        <title>Nocardioides bacterium WL0053 sp. nov., isolated from the sediment.</title>
        <authorList>
            <person name="Wang L."/>
            <person name="Zhang D."/>
            <person name="Zhang A."/>
        </authorList>
    </citation>
    <scope>NUCLEOTIDE SEQUENCE [LARGE SCALE GENOMIC DNA]</scope>
    <source>
        <strain evidence="3 4">WL0053</strain>
    </source>
</reference>
<feature type="transmembrane region" description="Helical" evidence="1">
    <location>
        <begin position="25"/>
        <end position="45"/>
    </location>
</feature>
<dbReference type="RefSeq" id="WP_221024668.1">
    <property type="nucleotide sequence ID" value="NZ_JAIEZQ010000002.1"/>
</dbReference>
<dbReference type="PANTHER" id="PTHR37938:SF1">
    <property type="entry name" value="BLL0215 PROTEIN"/>
    <property type="match status" value="1"/>
</dbReference>
<gene>
    <name evidence="3" type="ORF">K1X13_08465</name>
</gene>
<protein>
    <submittedName>
        <fullName evidence="3">PH domain-containing protein</fullName>
    </submittedName>
</protein>
<keyword evidence="1" id="KW-0812">Transmembrane</keyword>
<dbReference type="InterPro" id="IPR005182">
    <property type="entry name" value="YdbS-like_PH"/>
</dbReference>
<name>A0ABS7RIK2_9ACTN</name>
<dbReference type="Pfam" id="PF03703">
    <property type="entry name" value="bPH_2"/>
    <property type="match status" value="1"/>
</dbReference>
<evidence type="ECO:0000259" key="2">
    <source>
        <dbReference type="Pfam" id="PF03703"/>
    </source>
</evidence>
<accession>A0ABS7RIK2</accession>
<proteinExistence type="predicted"/>
<organism evidence="3 4">
    <name type="scientific">Nocardioides jiangsuensis</name>
    <dbReference type="NCBI Taxonomy" id="2866161"/>
    <lineage>
        <taxon>Bacteria</taxon>
        <taxon>Bacillati</taxon>
        <taxon>Actinomycetota</taxon>
        <taxon>Actinomycetes</taxon>
        <taxon>Propionibacteriales</taxon>
        <taxon>Nocardioidaceae</taxon>
        <taxon>Nocardioides</taxon>
    </lineage>
</organism>
<evidence type="ECO:0000313" key="3">
    <source>
        <dbReference type="EMBL" id="MBY9074851.1"/>
    </source>
</evidence>
<evidence type="ECO:0000256" key="1">
    <source>
        <dbReference type="SAM" id="Phobius"/>
    </source>
</evidence>
<dbReference type="Proteomes" id="UP000754710">
    <property type="component" value="Unassembled WGS sequence"/>
</dbReference>
<keyword evidence="1" id="KW-0472">Membrane</keyword>
<comment type="caution">
    <text evidence="3">The sequence shown here is derived from an EMBL/GenBank/DDBJ whole genome shotgun (WGS) entry which is preliminary data.</text>
</comment>